<keyword evidence="1" id="KW-1133">Transmembrane helix</keyword>
<evidence type="ECO:0000313" key="2">
    <source>
        <dbReference type="EMBL" id="KZD71902.1"/>
    </source>
</evidence>
<evidence type="ECO:0000313" key="3">
    <source>
        <dbReference type="Proteomes" id="UP000076482"/>
    </source>
</evidence>
<dbReference type="EMBL" id="LJKE01000015">
    <property type="protein sequence ID" value="KZD71902.1"/>
    <property type="molecule type" value="Genomic_DNA"/>
</dbReference>
<dbReference type="PATRIC" id="fig|1396.535.peg.4108"/>
<comment type="caution">
    <text evidence="2">The sequence shown here is derived from an EMBL/GenBank/DDBJ whole genome shotgun (WGS) entry which is preliminary data.</text>
</comment>
<accession>A0A164QMD9</accession>
<feature type="transmembrane region" description="Helical" evidence="1">
    <location>
        <begin position="6"/>
        <end position="26"/>
    </location>
</feature>
<gene>
    <name evidence="2" type="ORF">B4088_0363</name>
</gene>
<organism evidence="2 3">
    <name type="scientific">Bacillus cereus</name>
    <dbReference type="NCBI Taxonomy" id="1396"/>
    <lineage>
        <taxon>Bacteria</taxon>
        <taxon>Bacillati</taxon>
        <taxon>Bacillota</taxon>
        <taxon>Bacilli</taxon>
        <taxon>Bacillales</taxon>
        <taxon>Bacillaceae</taxon>
        <taxon>Bacillus</taxon>
        <taxon>Bacillus cereus group</taxon>
    </lineage>
</organism>
<name>A0A164QMD9_BACCE</name>
<dbReference type="RefSeq" id="WP_063259598.1">
    <property type="nucleotide sequence ID" value="NZ_LJKE01000015.1"/>
</dbReference>
<dbReference type="Proteomes" id="UP000076482">
    <property type="component" value="Unassembled WGS sequence"/>
</dbReference>
<feature type="transmembrane region" description="Helical" evidence="1">
    <location>
        <begin position="61"/>
        <end position="83"/>
    </location>
</feature>
<protein>
    <submittedName>
        <fullName evidence="2">Uncharacterized protein</fullName>
    </submittedName>
</protein>
<proteinExistence type="predicted"/>
<sequence>MEHLKPSLAGFITGSSLFFGTALLTLTSNPSNILLVVLNSFLATTTLSLIAIWVLRPHWHFGASISIGMLSIIFLLPAFLMVIL</sequence>
<keyword evidence="1" id="KW-0812">Transmembrane</keyword>
<evidence type="ECO:0000256" key="1">
    <source>
        <dbReference type="SAM" id="Phobius"/>
    </source>
</evidence>
<feature type="transmembrane region" description="Helical" evidence="1">
    <location>
        <begin position="33"/>
        <end position="55"/>
    </location>
</feature>
<reference evidence="2 3" key="1">
    <citation type="submission" date="2015-09" db="EMBL/GenBank/DDBJ databases">
        <title>Bacillus cereus food isolates.</title>
        <authorList>
            <person name="Boekhorst J."/>
        </authorList>
    </citation>
    <scope>NUCLEOTIDE SEQUENCE [LARGE SCALE GENOMIC DNA]</scope>
    <source>
        <strain evidence="2 3">B4088</strain>
    </source>
</reference>
<keyword evidence="1" id="KW-0472">Membrane</keyword>
<dbReference type="AlphaFoldDB" id="A0A164QMD9"/>